<dbReference type="FunFam" id="3.40.50.450:FF:000012">
    <property type="entry name" value="LOG family protein YvdD"/>
    <property type="match status" value="1"/>
</dbReference>
<dbReference type="GO" id="GO:0005829">
    <property type="term" value="C:cytosol"/>
    <property type="evidence" value="ECO:0007669"/>
    <property type="project" value="TreeGrafter"/>
</dbReference>
<gene>
    <name evidence="4" type="ORF">CNF02_10410</name>
</gene>
<dbReference type="PANTHER" id="PTHR31223">
    <property type="entry name" value="LOG FAMILY PROTEIN YJL055W"/>
    <property type="match status" value="1"/>
</dbReference>
<comment type="catalytic activity">
    <reaction evidence="1">
        <text>AMP + H2O = D-ribose 5-phosphate + adenine</text>
        <dbReference type="Rhea" id="RHEA:20129"/>
        <dbReference type="ChEBI" id="CHEBI:15377"/>
        <dbReference type="ChEBI" id="CHEBI:16708"/>
        <dbReference type="ChEBI" id="CHEBI:78346"/>
        <dbReference type="ChEBI" id="CHEBI:456215"/>
        <dbReference type="EC" id="3.2.2.4"/>
    </reaction>
</comment>
<dbReference type="EC" id="3.2.2.n1" evidence="3"/>
<organism evidence="4 5">
    <name type="scientific">OM182 bacterium MED-G28</name>
    <dbReference type="NCBI Taxonomy" id="1986256"/>
    <lineage>
        <taxon>Bacteria</taxon>
        <taxon>Pseudomonadati</taxon>
        <taxon>Pseudomonadota</taxon>
        <taxon>Gammaproteobacteria</taxon>
        <taxon>OMG group</taxon>
        <taxon>OM182 clade</taxon>
    </lineage>
</organism>
<dbReference type="EMBL" id="NTJZ01000012">
    <property type="protein sequence ID" value="PDH32885.1"/>
    <property type="molecule type" value="Genomic_DNA"/>
</dbReference>
<evidence type="ECO:0000256" key="2">
    <source>
        <dbReference type="ARBA" id="ARBA00006763"/>
    </source>
</evidence>
<name>A0A2A5W8P3_9GAMM</name>
<comment type="caution">
    <text evidence="4">The sequence shown here is derived from an EMBL/GenBank/DDBJ whole genome shotgun (WGS) entry which is preliminary data.</text>
</comment>
<dbReference type="InterPro" id="IPR031100">
    <property type="entry name" value="LOG_fam"/>
</dbReference>
<proteinExistence type="inferred from homology"/>
<dbReference type="GO" id="GO:0008714">
    <property type="term" value="F:AMP nucleosidase activity"/>
    <property type="evidence" value="ECO:0007669"/>
    <property type="project" value="UniProtKB-EC"/>
</dbReference>
<keyword evidence="3" id="KW-0378">Hydrolase</keyword>
<dbReference type="NCBIfam" id="TIGR00730">
    <property type="entry name" value="Rossman fold protein, TIGR00730 family"/>
    <property type="match status" value="1"/>
</dbReference>
<dbReference type="Gene3D" id="3.40.50.450">
    <property type="match status" value="1"/>
</dbReference>
<dbReference type="SUPFAM" id="SSF102405">
    <property type="entry name" value="MCP/YpsA-like"/>
    <property type="match status" value="1"/>
</dbReference>
<dbReference type="AlphaFoldDB" id="A0A2A5W8P3"/>
<keyword evidence="3" id="KW-0203">Cytokinin biosynthesis</keyword>
<accession>A0A2A5W8P3</accession>
<sequence>MKRICVYCGSADGASPEYANAAQRVAAAFVEGGIELVYGGAKVGVMGAIADAVLAAGGTVIGVLPKGLFRAEVPHSGLTELIEVKSMHERKSKMAEISDGFIALPGGLGTIEELFEILTWAQLGLHRNPVGLLNVNGFYNKLLEYLDHAVTERFIRPQHKDMIIVETEIDTILSKFSSYHPPTTKKWFDLTEQ</sequence>
<protein>
    <recommendedName>
        <fullName evidence="3">Cytokinin riboside 5'-monophosphate phosphoribohydrolase</fullName>
        <ecNumber evidence="3">3.2.2.n1</ecNumber>
    </recommendedName>
</protein>
<dbReference type="PANTHER" id="PTHR31223:SF70">
    <property type="entry name" value="LOG FAMILY PROTEIN YJL055W"/>
    <property type="match status" value="1"/>
</dbReference>
<comment type="similarity">
    <text evidence="2 3">Belongs to the LOG family.</text>
</comment>
<evidence type="ECO:0000256" key="1">
    <source>
        <dbReference type="ARBA" id="ARBA00000274"/>
    </source>
</evidence>
<dbReference type="Proteomes" id="UP000219329">
    <property type="component" value="Unassembled WGS sequence"/>
</dbReference>
<evidence type="ECO:0000256" key="3">
    <source>
        <dbReference type="RuleBase" id="RU363015"/>
    </source>
</evidence>
<dbReference type="Pfam" id="PF03641">
    <property type="entry name" value="Lysine_decarbox"/>
    <property type="match status" value="1"/>
</dbReference>
<dbReference type="GO" id="GO:0009691">
    <property type="term" value="P:cytokinin biosynthetic process"/>
    <property type="evidence" value="ECO:0007669"/>
    <property type="project" value="UniProtKB-UniRule"/>
</dbReference>
<evidence type="ECO:0000313" key="5">
    <source>
        <dbReference type="Proteomes" id="UP000219329"/>
    </source>
</evidence>
<dbReference type="InterPro" id="IPR005269">
    <property type="entry name" value="LOG"/>
</dbReference>
<reference evidence="4 5" key="1">
    <citation type="submission" date="2017-08" db="EMBL/GenBank/DDBJ databases">
        <title>Fine stratification of microbial communities through a metagenomic profile of the photic zone.</title>
        <authorList>
            <person name="Haro-Moreno J.M."/>
            <person name="Lopez-Perez M."/>
            <person name="De La Torre J."/>
            <person name="Picazo A."/>
            <person name="Camacho A."/>
            <person name="Rodriguez-Valera F."/>
        </authorList>
    </citation>
    <scope>NUCLEOTIDE SEQUENCE [LARGE SCALE GENOMIC DNA]</scope>
    <source>
        <strain evidence="4">MED-G28</strain>
    </source>
</reference>
<evidence type="ECO:0000313" key="4">
    <source>
        <dbReference type="EMBL" id="PDH32885.1"/>
    </source>
</evidence>